<evidence type="ECO:0000256" key="2">
    <source>
        <dbReference type="ARBA" id="ARBA00022491"/>
    </source>
</evidence>
<dbReference type="OMA" id="YSACAKE"/>
<sequence>MGSEPRSQERGNLSSFRKVSKPLMEKKRRARINLSLEQLKALLEKNYSHQIRKRKLEKADILELSVKYVKSLQHSVQASPVVKSADYQAGFRSCLQGVHQFLLRSEAGSKTSSFQLLQQLSQMLPTGAYRGSPGFSTTDSDPQATFSEAGPWATPAPGHRKGRPVQACGSGGGIASWEGLRQAGRPQSPGGHTQGTPQPGPQLWRPW</sequence>
<reference evidence="9" key="1">
    <citation type="submission" date="2025-08" db="UniProtKB">
        <authorList>
            <consortium name="Ensembl"/>
        </authorList>
    </citation>
    <scope>IDENTIFICATION</scope>
</reference>
<feature type="region of interest" description="Disordered" evidence="6">
    <location>
        <begin position="1"/>
        <end position="24"/>
    </location>
</feature>
<dbReference type="InterPro" id="IPR050370">
    <property type="entry name" value="HES_HEY"/>
</dbReference>
<evidence type="ECO:0000259" key="8">
    <source>
        <dbReference type="PROSITE" id="PS51054"/>
    </source>
</evidence>
<proteinExistence type="predicted"/>
<dbReference type="GO" id="GO:0003677">
    <property type="term" value="F:DNA binding"/>
    <property type="evidence" value="ECO:0007669"/>
    <property type="project" value="InterPro"/>
</dbReference>
<evidence type="ECO:0000313" key="10">
    <source>
        <dbReference type="Proteomes" id="UP000694421"/>
    </source>
</evidence>
<evidence type="ECO:0000256" key="5">
    <source>
        <dbReference type="ARBA" id="ARBA00023242"/>
    </source>
</evidence>
<keyword evidence="3" id="KW-0805">Transcription regulation</keyword>
<feature type="compositionally biased region" description="Low complexity" evidence="6">
    <location>
        <begin position="186"/>
        <end position="197"/>
    </location>
</feature>
<feature type="domain" description="BHLH" evidence="7">
    <location>
        <begin position="16"/>
        <end position="72"/>
    </location>
</feature>
<evidence type="ECO:0000256" key="1">
    <source>
        <dbReference type="ARBA" id="ARBA00004123"/>
    </source>
</evidence>
<feature type="domain" description="Orange" evidence="8">
    <location>
        <begin position="87"/>
        <end position="120"/>
    </location>
</feature>
<evidence type="ECO:0000313" key="9">
    <source>
        <dbReference type="Ensembl" id="ENSSMRP00000000582.1"/>
    </source>
</evidence>
<keyword evidence="4" id="KW-0804">Transcription</keyword>
<feature type="region of interest" description="Disordered" evidence="6">
    <location>
        <begin position="134"/>
        <end position="207"/>
    </location>
</feature>
<dbReference type="InterPro" id="IPR003650">
    <property type="entry name" value="Orange_dom"/>
</dbReference>
<name>A0A8D0ATY8_SALMN</name>
<keyword evidence="5" id="KW-0539">Nucleus</keyword>
<dbReference type="SMART" id="SM00353">
    <property type="entry name" value="HLH"/>
    <property type="match status" value="1"/>
</dbReference>
<evidence type="ECO:0000259" key="7">
    <source>
        <dbReference type="PROSITE" id="PS50888"/>
    </source>
</evidence>
<dbReference type="PANTHER" id="PTHR10985">
    <property type="entry name" value="BASIC HELIX-LOOP-HELIX TRANSCRIPTION FACTOR, HES-RELATED"/>
    <property type="match status" value="1"/>
</dbReference>
<dbReference type="GO" id="GO:0046983">
    <property type="term" value="F:protein dimerization activity"/>
    <property type="evidence" value="ECO:0007669"/>
    <property type="project" value="InterPro"/>
</dbReference>
<dbReference type="Pfam" id="PF00010">
    <property type="entry name" value="HLH"/>
    <property type="match status" value="1"/>
</dbReference>
<dbReference type="PROSITE" id="PS51054">
    <property type="entry name" value="ORANGE"/>
    <property type="match status" value="1"/>
</dbReference>
<dbReference type="Proteomes" id="UP000694421">
    <property type="component" value="Unplaced"/>
</dbReference>
<evidence type="ECO:0000256" key="4">
    <source>
        <dbReference type="ARBA" id="ARBA00023163"/>
    </source>
</evidence>
<accession>A0A8D0ATY8</accession>
<dbReference type="InterPro" id="IPR036638">
    <property type="entry name" value="HLH_DNA-bd_sf"/>
</dbReference>
<dbReference type="AlphaFoldDB" id="A0A8D0ATY8"/>
<dbReference type="GeneTree" id="ENSGT00730000111482"/>
<dbReference type="CDD" id="cd18933">
    <property type="entry name" value="bHLH-O_HES3"/>
    <property type="match status" value="1"/>
</dbReference>
<dbReference type="GO" id="GO:0006355">
    <property type="term" value="P:regulation of DNA-templated transcription"/>
    <property type="evidence" value="ECO:0007669"/>
    <property type="project" value="InterPro"/>
</dbReference>
<feature type="compositionally biased region" description="Polar residues" evidence="6">
    <location>
        <begin position="134"/>
        <end position="146"/>
    </location>
</feature>
<keyword evidence="2" id="KW-0678">Repressor</keyword>
<dbReference type="Ensembl" id="ENSSMRT00000000718.1">
    <property type="protein sequence ID" value="ENSSMRP00000000582.1"/>
    <property type="gene ID" value="ENSSMRG00000000550.1"/>
</dbReference>
<dbReference type="SUPFAM" id="SSF47459">
    <property type="entry name" value="HLH, helix-loop-helix DNA-binding domain"/>
    <property type="match status" value="1"/>
</dbReference>
<evidence type="ECO:0000256" key="3">
    <source>
        <dbReference type="ARBA" id="ARBA00023015"/>
    </source>
</evidence>
<dbReference type="InterPro" id="IPR011598">
    <property type="entry name" value="bHLH_dom"/>
</dbReference>
<keyword evidence="10" id="KW-1185">Reference proteome</keyword>
<organism evidence="9 10">
    <name type="scientific">Salvator merianae</name>
    <name type="common">Argentine black and white tegu</name>
    <name type="synonym">Tupinambis merianae</name>
    <dbReference type="NCBI Taxonomy" id="96440"/>
    <lineage>
        <taxon>Eukaryota</taxon>
        <taxon>Metazoa</taxon>
        <taxon>Chordata</taxon>
        <taxon>Craniata</taxon>
        <taxon>Vertebrata</taxon>
        <taxon>Euteleostomi</taxon>
        <taxon>Lepidosauria</taxon>
        <taxon>Squamata</taxon>
        <taxon>Bifurcata</taxon>
        <taxon>Unidentata</taxon>
        <taxon>Episquamata</taxon>
        <taxon>Laterata</taxon>
        <taxon>Teiioidea</taxon>
        <taxon>Teiidae</taxon>
        <taxon>Salvator</taxon>
    </lineage>
</organism>
<dbReference type="Gene3D" id="4.10.280.10">
    <property type="entry name" value="Helix-loop-helix DNA-binding domain"/>
    <property type="match status" value="1"/>
</dbReference>
<evidence type="ECO:0000256" key="6">
    <source>
        <dbReference type="SAM" id="MobiDB-lite"/>
    </source>
</evidence>
<comment type="subcellular location">
    <subcellularLocation>
        <location evidence="1">Nucleus</location>
    </subcellularLocation>
</comment>
<protein>
    <submittedName>
        <fullName evidence="9">Hes family bHLH transcription factor 3</fullName>
    </submittedName>
</protein>
<dbReference type="PROSITE" id="PS50888">
    <property type="entry name" value="BHLH"/>
    <property type="match status" value="1"/>
</dbReference>
<dbReference type="FunFam" id="4.10.280.10:FF:000077">
    <property type="entry name" value="transcription factor HES-3 isoform X2"/>
    <property type="match status" value="1"/>
</dbReference>
<reference evidence="9" key="2">
    <citation type="submission" date="2025-09" db="UniProtKB">
        <authorList>
            <consortium name="Ensembl"/>
        </authorList>
    </citation>
    <scope>IDENTIFICATION</scope>
</reference>
<dbReference type="GO" id="GO:0005634">
    <property type="term" value="C:nucleus"/>
    <property type="evidence" value="ECO:0007669"/>
    <property type="project" value="UniProtKB-SubCell"/>
</dbReference>